<protein>
    <submittedName>
        <fullName evidence="2">MBL fold metallo-hydrolase</fullName>
    </submittedName>
</protein>
<proteinExistence type="predicted"/>
<reference evidence="2" key="2">
    <citation type="journal article" date="2023" name="Biology">
        <title>Prokaryotic Life Associated with Coal-Fire Gas Vents Revealed by Metagenomics.</title>
        <authorList>
            <person name="Kadnikov V.V."/>
            <person name="Mardanov A.V."/>
            <person name="Beletsky A.V."/>
            <person name="Karnachuk O.V."/>
            <person name="Ravin N.V."/>
        </authorList>
    </citation>
    <scope>NUCLEOTIDE SEQUENCE</scope>
    <source>
        <strain evidence="2">Bu02</strain>
    </source>
</reference>
<dbReference type="CDD" id="cd07716">
    <property type="entry name" value="RNaseZ_short-form-like_MBL-fold"/>
    <property type="match status" value="1"/>
</dbReference>
<dbReference type="Gene3D" id="3.60.15.10">
    <property type="entry name" value="Ribonuclease Z/Hydroxyacylglutathione hydrolase-like"/>
    <property type="match status" value="1"/>
</dbReference>
<organism evidence="2">
    <name type="scientific">Candidatus Fermentithermobacillus carboniphilus</name>
    <dbReference type="NCBI Taxonomy" id="3085328"/>
    <lineage>
        <taxon>Bacteria</taxon>
        <taxon>Bacillati</taxon>
        <taxon>Bacillota</taxon>
        <taxon>Candidatus Fermentithermobacillia</taxon>
        <taxon>Candidatus Fermentithermobacillales</taxon>
        <taxon>Candidatus Fermentithermobacillaceae</taxon>
        <taxon>Candidatus Fermentithermobacillus</taxon>
    </lineage>
</organism>
<sequence>MKIRVLGKYSPFPPANGACPGYWVTSGENGILLECGPGVISRFGQFEPLSRISAVILSHLHFDHISDFLALRYAAFPDKRYRELPPKIRVFAPSSPEKEFSLLSYKEGVEACQIPSGKAGEPGAPGNSSNSLIVNGFRVSFYEVEHSCPSYAIRIEDSTGAVLAYSGDTRPCRGLLEAAKGADLFLCEASAVEEDAEFAKSGHLTARQAGEVAREAGVSRLLLTHIWPLYDENVLLRECREVFGDSEVAVEGREYQVSSMDKTLRR</sequence>
<dbReference type="Pfam" id="PF12706">
    <property type="entry name" value="Lactamase_B_2"/>
    <property type="match status" value="1"/>
</dbReference>
<dbReference type="PANTHER" id="PTHR46018">
    <property type="entry name" value="ZINC PHOSPHODIESTERASE ELAC PROTEIN 1"/>
    <property type="match status" value="1"/>
</dbReference>
<gene>
    <name evidence="2" type="ORF">IMF26_03560</name>
</gene>
<dbReference type="InterPro" id="IPR036866">
    <property type="entry name" value="RibonucZ/Hydroxyglut_hydro"/>
</dbReference>
<dbReference type="InterPro" id="IPR001279">
    <property type="entry name" value="Metallo-B-lactamas"/>
</dbReference>
<dbReference type="AlphaFoldDB" id="A0AAT9LD97"/>
<accession>A0AAT9LD97</accession>
<evidence type="ECO:0000313" key="2">
    <source>
        <dbReference type="EMBL" id="QUL99155.1"/>
    </source>
</evidence>
<evidence type="ECO:0000259" key="1">
    <source>
        <dbReference type="Pfam" id="PF12706"/>
    </source>
</evidence>
<dbReference type="KEGG" id="fcz:IMF26_03560"/>
<dbReference type="GO" id="GO:0042781">
    <property type="term" value="F:3'-tRNA processing endoribonuclease activity"/>
    <property type="evidence" value="ECO:0007669"/>
    <property type="project" value="TreeGrafter"/>
</dbReference>
<reference evidence="2" key="1">
    <citation type="submission" date="2020-10" db="EMBL/GenBank/DDBJ databases">
        <authorList>
            <person name="Kadnikov V."/>
            <person name="Beletsky A.V."/>
            <person name="Mardanov A.V."/>
            <person name="Karnachuk O.V."/>
            <person name="Ravin N.V."/>
        </authorList>
    </citation>
    <scope>NUCLEOTIDE SEQUENCE</scope>
    <source>
        <strain evidence="2">Bu02</strain>
    </source>
</reference>
<dbReference type="PANTHER" id="PTHR46018:SF4">
    <property type="entry name" value="METALLO-HYDROLASE YHFI-RELATED"/>
    <property type="match status" value="1"/>
</dbReference>
<name>A0AAT9LD97_9FIRM</name>
<dbReference type="EMBL" id="CP062796">
    <property type="protein sequence ID" value="QUL99155.1"/>
    <property type="molecule type" value="Genomic_DNA"/>
</dbReference>
<dbReference type="SUPFAM" id="SSF56281">
    <property type="entry name" value="Metallo-hydrolase/oxidoreductase"/>
    <property type="match status" value="1"/>
</dbReference>
<feature type="domain" description="Metallo-beta-lactamase" evidence="1">
    <location>
        <begin position="31"/>
        <end position="226"/>
    </location>
</feature>